<name>A0A0S1AZM8_9GAMM</name>
<feature type="transmembrane region" description="Helical" evidence="1">
    <location>
        <begin position="69"/>
        <end position="92"/>
    </location>
</feature>
<gene>
    <name evidence="2" type="ORF">AOT14_18930</name>
</gene>
<evidence type="ECO:0000256" key="1">
    <source>
        <dbReference type="SAM" id="Phobius"/>
    </source>
</evidence>
<accession>A0A0S1AZM8</accession>
<keyword evidence="1" id="KW-0812">Transmembrane</keyword>
<keyword evidence="1" id="KW-1133">Transmembrane helix</keyword>
<dbReference type="Pfam" id="PF13858">
    <property type="entry name" value="DUF4199"/>
    <property type="match status" value="1"/>
</dbReference>
<organism evidence="2 3">
    <name type="scientific">Stenotrophomonas acidaminiphila</name>
    <dbReference type="NCBI Taxonomy" id="128780"/>
    <lineage>
        <taxon>Bacteria</taxon>
        <taxon>Pseudomonadati</taxon>
        <taxon>Pseudomonadota</taxon>
        <taxon>Gammaproteobacteria</taxon>
        <taxon>Lysobacterales</taxon>
        <taxon>Lysobacteraceae</taxon>
        <taxon>Stenotrophomonas</taxon>
    </lineage>
</organism>
<feature type="transmembrane region" description="Helical" evidence="1">
    <location>
        <begin position="5"/>
        <end position="25"/>
    </location>
</feature>
<sequence>MREGVWIGLGVGVATGLWMWAEYALGLHTVHADVGRMTGFFSIIFPVGGMVLALRSLRTRCGTLTFRTGAPLVLMVSTVATLAMAGMSTIYIHWLNPGWSAQAGTTPTGFVLGGALAALIGGIAVGLIVFAILRTRNTKVAVR</sequence>
<dbReference type="InterPro" id="IPR025250">
    <property type="entry name" value="DUF4199"/>
</dbReference>
<dbReference type="Proteomes" id="UP000061010">
    <property type="component" value="Chromosome"/>
</dbReference>
<feature type="transmembrane region" description="Helical" evidence="1">
    <location>
        <begin position="37"/>
        <end position="57"/>
    </location>
</feature>
<dbReference type="EMBL" id="CP012900">
    <property type="protein sequence ID" value="ALJ28270.1"/>
    <property type="molecule type" value="Genomic_DNA"/>
</dbReference>
<feature type="transmembrane region" description="Helical" evidence="1">
    <location>
        <begin position="112"/>
        <end position="133"/>
    </location>
</feature>
<evidence type="ECO:0008006" key="4">
    <source>
        <dbReference type="Google" id="ProtNLM"/>
    </source>
</evidence>
<dbReference type="KEGG" id="sacz:AOT14_18930"/>
<keyword evidence="3" id="KW-1185">Reference proteome</keyword>
<keyword evidence="1" id="KW-0472">Membrane</keyword>
<dbReference type="PATRIC" id="fig|128780.6.peg.1901"/>
<proteinExistence type="predicted"/>
<dbReference type="AlphaFoldDB" id="A0A0S1AZM8"/>
<protein>
    <recommendedName>
        <fullName evidence="4">Transmembrane protein</fullName>
    </recommendedName>
</protein>
<evidence type="ECO:0000313" key="2">
    <source>
        <dbReference type="EMBL" id="ALJ28270.1"/>
    </source>
</evidence>
<evidence type="ECO:0000313" key="3">
    <source>
        <dbReference type="Proteomes" id="UP000061010"/>
    </source>
</evidence>
<reference evidence="2 3" key="1">
    <citation type="journal article" date="2015" name="Genome Announc.">
        <title>Complete Genome Sequencing of Stenotrophomonas acidaminiphila ZAC14D2_NAIMI4_2, a Multidrug-Resistant Strain Isolated from Sediments of a Polluted River in Mexico, Uncovers New Antibiotic Resistance Genes and a Novel Class-II Lasso Peptide Biosynthesis Gene Cluster.</title>
        <authorList>
            <person name="Vinuesa P."/>
            <person name="Ochoa-Sanchez L.E."/>
        </authorList>
    </citation>
    <scope>NUCLEOTIDE SEQUENCE [LARGE SCALE GENOMIC DNA]</scope>
    <source>
        <strain evidence="2 3">ZAC14D2_NAIMI4_2</strain>
    </source>
</reference>